<reference evidence="2" key="1">
    <citation type="submission" date="2017-08" db="EMBL/GenBank/DDBJ databases">
        <authorList>
            <person name="Polle J.E."/>
            <person name="Barry K."/>
            <person name="Cushman J."/>
            <person name="Schmutz J."/>
            <person name="Tran D."/>
            <person name="Hathwaick L.T."/>
            <person name="Yim W.C."/>
            <person name="Jenkins J."/>
            <person name="Mckie-Krisberg Z.M."/>
            <person name="Prochnik S."/>
            <person name="Lindquist E."/>
            <person name="Dockter R.B."/>
            <person name="Adam C."/>
            <person name="Molina H."/>
            <person name="Bunkerborg J."/>
            <person name="Jin E."/>
            <person name="Buchheim M."/>
            <person name="Magnuson J."/>
        </authorList>
    </citation>
    <scope>NUCLEOTIDE SEQUENCE</scope>
    <source>
        <strain evidence="2">CCAP 19/18</strain>
    </source>
</reference>
<feature type="compositionally biased region" description="Basic residues" evidence="1">
    <location>
        <begin position="322"/>
        <end position="331"/>
    </location>
</feature>
<accession>A0ABQ7GNV2</accession>
<evidence type="ECO:0000313" key="2">
    <source>
        <dbReference type="EMBL" id="KAF5836294.1"/>
    </source>
</evidence>
<comment type="caution">
    <text evidence="2">The sequence shown here is derived from an EMBL/GenBank/DDBJ whole genome shotgun (WGS) entry which is preliminary data.</text>
</comment>
<protein>
    <submittedName>
        <fullName evidence="2">Uncharacterized protein</fullName>
    </submittedName>
</protein>
<gene>
    <name evidence="2" type="ORF">DUNSADRAFT_6171</name>
</gene>
<name>A0ABQ7GNV2_DUNSA</name>
<dbReference type="Proteomes" id="UP000815325">
    <property type="component" value="Unassembled WGS sequence"/>
</dbReference>
<dbReference type="EMBL" id="MU069666">
    <property type="protein sequence ID" value="KAF5836294.1"/>
    <property type="molecule type" value="Genomic_DNA"/>
</dbReference>
<feature type="compositionally biased region" description="Low complexity" evidence="1">
    <location>
        <begin position="376"/>
        <end position="387"/>
    </location>
</feature>
<proteinExistence type="predicted"/>
<feature type="region of interest" description="Disordered" evidence="1">
    <location>
        <begin position="56"/>
        <end position="83"/>
    </location>
</feature>
<feature type="region of interest" description="Disordered" evidence="1">
    <location>
        <begin position="265"/>
        <end position="480"/>
    </location>
</feature>
<evidence type="ECO:0000256" key="1">
    <source>
        <dbReference type="SAM" id="MobiDB-lite"/>
    </source>
</evidence>
<feature type="compositionally biased region" description="Low complexity" evidence="1">
    <location>
        <begin position="404"/>
        <end position="437"/>
    </location>
</feature>
<organism evidence="2 3">
    <name type="scientific">Dunaliella salina</name>
    <name type="common">Green alga</name>
    <name type="synonym">Protococcus salinus</name>
    <dbReference type="NCBI Taxonomy" id="3046"/>
    <lineage>
        <taxon>Eukaryota</taxon>
        <taxon>Viridiplantae</taxon>
        <taxon>Chlorophyta</taxon>
        <taxon>core chlorophytes</taxon>
        <taxon>Chlorophyceae</taxon>
        <taxon>CS clade</taxon>
        <taxon>Chlamydomonadales</taxon>
        <taxon>Dunaliellaceae</taxon>
        <taxon>Dunaliella</taxon>
    </lineage>
</organism>
<sequence length="502" mass="53014">MAVRVLGGRDLEAFLGGGPDYPHTSPKALKHLHMPKKKSPGCQSAQQLFLKVSQRPGAAFRASPHQAKAEGPQTHQGAPGRLQGSAGMRELEVLRQLLHEGTITCDHLRLHMEDRALSSSLYTTCMNLELEPATELYPGATRSKLEDQHMKKKRTQDSILAKVERMLLEASVDPRQSNLIPSFSWWAPSTHFFSRPQLGSLSLELCALYEALKALRTLGRDDSDHTNDEFQPCVERIVVMAGRVGDAARGQHEIVLSERASCQTAAAHDEGGGGAGPAGRSGVKRAAGSSVSKPPRQQEEQQHGDEGGSKEEKGGGGSGSGKRAKTGSAKRKAAEGEQQQQQQQQQKDAGGDGATGPEAGSVHAASGAKSPGRGGARAAQGGSVRRAAAPKKAKDGAQHHHHQQQQQQGEQRGQDGEAAGASAQKKAQDGAQQQQQQHGEHEGKEGGAGSSKAGEGGASTGRRAVRAVGPKGSTPPSGPMYADIGIYVHREFLGTMQDPKEG</sequence>
<keyword evidence="3" id="KW-1185">Reference proteome</keyword>
<feature type="compositionally biased region" description="Basic and acidic residues" evidence="1">
    <location>
        <begin position="296"/>
        <end position="314"/>
    </location>
</feature>
<evidence type="ECO:0000313" key="3">
    <source>
        <dbReference type="Proteomes" id="UP000815325"/>
    </source>
</evidence>
<feature type="compositionally biased region" description="Gly residues" evidence="1">
    <location>
        <begin position="446"/>
        <end position="459"/>
    </location>
</feature>